<organism evidence="2">
    <name type="scientific">freshwater metagenome</name>
    <dbReference type="NCBI Taxonomy" id="449393"/>
    <lineage>
        <taxon>unclassified sequences</taxon>
        <taxon>metagenomes</taxon>
        <taxon>ecological metagenomes</taxon>
    </lineage>
</organism>
<evidence type="ECO:0000313" key="2">
    <source>
        <dbReference type="EMBL" id="CAB4365820.1"/>
    </source>
</evidence>
<evidence type="ECO:0000313" key="3">
    <source>
        <dbReference type="EMBL" id="CAB4983002.1"/>
    </source>
</evidence>
<dbReference type="EMBL" id="CAFBOL010000017">
    <property type="protein sequence ID" value="CAB4983002.1"/>
    <property type="molecule type" value="Genomic_DNA"/>
</dbReference>
<proteinExistence type="predicted"/>
<dbReference type="EMBL" id="CAESGF010000051">
    <property type="protein sequence ID" value="CAB4365820.1"/>
    <property type="molecule type" value="Genomic_DNA"/>
</dbReference>
<protein>
    <submittedName>
        <fullName evidence="2">Unannotated protein</fullName>
    </submittedName>
</protein>
<name>A0A6J6AC63_9ZZZZ</name>
<evidence type="ECO:0000256" key="1">
    <source>
        <dbReference type="SAM" id="MobiDB-lite"/>
    </source>
</evidence>
<sequence>MSVSPKLSWLLKWLAQPNPNNINGITVVNSSNASSPLRSKPSISKKRRVAATGVPRRRESSSSSIRWVNDWVSFCGNSAMSRISRGRSGTQGSVGPW</sequence>
<reference evidence="2" key="1">
    <citation type="submission" date="2020-05" db="EMBL/GenBank/DDBJ databases">
        <authorList>
            <person name="Chiriac C."/>
            <person name="Salcher M."/>
            <person name="Ghai R."/>
            <person name="Kavagutti S V."/>
        </authorList>
    </citation>
    <scope>NUCLEOTIDE SEQUENCE</scope>
</reference>
<accession>A0A6J6AC63</accession>
<dbReference type="AlphaFoldDB" id="A0A6J6AC63"/>
<feature type="region of interest" description="Disordered" evidence="1">
    <location>
        <begin position="33"/>
        <end position="60"/>
    </location>
</feature>
<gene>
    <name evidence="3" type="ORF">UFOPK3931_00924</name>
    <name evidence="2" type="ORF">UFOPK4189_03563</name>
</gene>